<dbReference type="InterPro" id="IPR008906">
    <property type="entry name" value="HATC_C_dom"/>
</dbReference>
<evidence type="ECO:0000313" key="4">
    <source>
        <dbReference type="Proteomes" id="UP000324748"/>
    </source>
</evidence>
<evidence type="ECO:0000313" key="2">
    <source>
        <dbReference type="EMBL" id="KAA1088311.1"/>
    </source>
</evidence>
<proteinExistence type="predicted"/>
<dbReference type="SUPFAM" id="SSF53098">
    <property type="entry name" value="Ribonuclease H-like"/>
    <property type="match status" value="1"/>
</dbReference>
<evidence type="ECO:0000313" key="5">
    <source>
        <dbReference type="Proteomes" id="UP000325313"/>
    </source>
</evidence>
<reference evidence="4 5" key="1">
    <citation type="submission" date="2019-05" db="EMBL/GenBank/DDBJ databases">
        <title>Emergence of the Ug99 lineage of the wheat stem rust pathogen through somatic hybridization.</title>
        <authorList>
            <person name="Li F."/>
            <person name="Upadhyaya N.M."/>
            <person name="Sperschneider J."/>
            <person name="Matny O."/>
            <person name="Nguyen-Phuc H."/>
            <person name="Mago R."/>
            <person name="Raley C."/>
            <person name="Miller M.E."/>
            <person name="Silverstein K.A.T."/>
            <person name="Henningsen E."/>
            <person name="Hirsch C.D."/>
            <person name="Visser B."/>
            <person name="Pretorius Z.A."/>
            <person name="Steffenson B.J."/>
            <person name="Schwessinger B."/>
            <person name="Dodds P.N."/>
            <person name="Figueroa M."/>
        </authorList>
    </citation>
    <scope>NUCLEOTIDE SEQUENCE [LARGE SCALE GENOMIC DNA]</scope>
    <source>
        <strain evidence="3">21-0</strain>
        <strain evidence="2 5">Ug99</strain>
    </source>
</reference>
<keyword evidence="4" id="KW-1185">Reference proteome</keyword>
<name>A0A5B0PWN5_PUCGR</name>
<evidence type="ECO:0000313" key="3">
    <source>
        <dbReference type="EMBL" id="KAA1105298.1"/>
    </source>
</evidence>
<evidence type="ECO:0000259" key="1">
    <source>
        <dbReference type="Pfam" id="PF05699"/>
    </source>
</evidence>
<sequence>MARLASKMGKRKENPQSNKIKTYLKAELFFKDDDLDHKTTPLKWWKANQTTYPTLAIIARAYLGCIGSSCAVERLFSAASDQPHVAARGSTSNRGLS</sequence>
<dbReference type="AlphaFoldDB" id="A0A5B0PWN5"/>
<dbReference type="Proteomes" id="UP000324748">
    <property type="component" value="Unassembled WGS sequence"/>
</dbReference>
<dbReference type="Proteomes" id="UP000325313">
    <property type="component" value="Unassembled WGS sequence"/>
</dbReference>
<gene>
    <name evidence="3" type="ORF">PGT21_002114</name>
    <name evidence="2" type="ORF">PGTUg99_011854</name>
</gene>
<accession>A0A5B0PWN5</accession>
<dbReference type="GO" id="GO:0046983">
    <property type="term" value="F:protein dimerization activity"/>
    <property type="evidence" value="ECO:0007669"/>
    <property type="project" value="InterPro"/>
</dbReference>
<dbReference type="PANTHER" id="PTHR47611">
    <property type="entry name" value="HAT DIMERISATION DOMAIN, C-TERMINAL"/>
    <property type="match status" value="1"/>
</dbReference>
<dbReference type="Pfam" id="PF05699">
    <property type="entry name" value="Dimer_Tnp_hAT"/>
    <property type="match status" value="1"/>
</dbReference>
<dbReference type="OrthoDB" id="2409584at2759"/>
<comment type="caution">
    <text evidence="3">The sequence shown here is derived from an EMBL/GenBank/DDBJ whole genome shotgun (WGS) entry which is preliminary data.</text>
</comment>
<protein>
    <recommendedName>
        <fullName evidence="1">HAT C-terminal dimerisation domain-containing protein</fullName>
    </recommendedName>
</protein>
<dbReference type="PANTHER" id="PTHR47611:SF3">
    <property type="entry name" value="HAT C-TERMINAL DIMERISATION DOMAIN-CONTAINING PROTEIN"/>
    <property type="match status" value="1"/>
</dbReference>
<dbReference type="InterPro" id="IPR012337">
    <property type="entry name" value="RNaseH-like_sf"/>
</dbReference>
<dbReference type="EMBL" id="VSWC01000040">
    <property type="protein sequence ID" value="KAA1105298.1"/>
    <property type="molecule type" value="Genomic_DNA"/>
</dbReference>
<dbReference type="EMBL" id="VDEP01000406">
    <property type="protein sequence ID" value="KAA1088311.1"/>
    <property type="molecule type" value="Genomic_DNA"/>
</dbReference>
<organism evidence="3 4">
    <name type="scientific">Puccinia graminis f. sp. tritici</name>
    <dbReference type="NCBI Taxonomy" id="56615"/>
    <lineage>
        <taxon>Eukaryota</taxon>
        <taxon>Fungi</taxon>
        <taxon>Dikarya</taxon>
        <taxon>Basidiomycota</taxon>
        <taxon>Pucciniomycotina</taxon>
        <taxon>Pucciniomycetes</taxon>
        <taxon>Pucciniales</taxon>
        <taxon>Pucciniaceae</taxon>
        <taxon>Puccinia</taxon>
    </lineage>
</organism>
<feature type="domain" description="HAT C-terminal dimerisation" evidence="1">
    <location>
        <begin position="23"/>
        <end position="79"/>
    </location>
</feature>